<comment type="caution">
    <text evidence="1">The sequence shown here is derived from an EMBL/GenBank/DDBJ whole genome shotgun (WGS) entry which is preliminary data.</text>
</comment>
<gene>
    <name evidence="1" type="ORF">BaRGS_00025144</name>
</gene>
<dbReference type="Proteomes" id="UP001519460">
    <property type="component" value="Unassembled WGS sequence"/>
</dbReference>
<reference evidence="1 2" key="1">
    <citation type="journal article" date="2023" name="Sci. Data">
        <title>Genome assembly of the Korean intertidal mud-creeper Batillaria attramentaria.</title>
        <authorList>
            <person name="Patra A.K."/>
            <person name="Ho P.T."/>
            <person name="Jun S."/>
            <person name="Lee S.J."/>
            <person name="Kim Y."/>
            <person name="Won Y.J."/>
        </authorList>
    </citation>
    <scope>NUCLEOTIDE SEQUENCE [LARGE SCALE GENOMIC DNA]</scope>
    <source>
        <strain evidence="1">Wonlab-2016</strain>
    </source>
</reference>
<sequence>MSHPLDQLSIPPLVTNSFFPSHYSLIPLHPTSLSQARTIDQVLTVSYQQNETILETHTNFFQKAGPFGTELPQPNHAQLSISYNPGKTWLGRKDSFTRKTLLQNEEEIFTYFRKTADLRRRNLPVNGCCRQSTGLPATADAGKVTAKVMCHMNINIT</sequence>
<proteinExistence type="predicted"/>
<dbReference type="EMBL" id="JACVVK020000224">
    <property type="protein sequence ID" value="KAK7483591.1"/>
    <property type="molecule type" value="Genomic_DNA"/>
</dbReference>
<protein>
    <submittedName>
        <fullName evidence="1">Uncharacterized protein</fullName>
    </submittedName>
</protein>
<evidence type="ECO:0000313" key="2">
    <source>
        <dbReference type="Proteomes" id="UP001519460"/>
    </source>
</evidence>
<name>A0ABD0K9J1_9CAEN</name>
<evidence type="ECO:0000313" key="1">
    <source>
        <dbReference type="EMBL" id="KAK7483591.1"/>
    </source>
</evidence>
<keyword evidence="2" id="KW-1185">Reference proteome</keyword>
<accession>A0ABD0K9J1</accession>
<organism evidence="1 2">
    <name type="scientific">Batillaria attramentaria</name>
    <dbReference type="NCBI Taxonomy" id="370345"/>
    <lineage>
        <taxon>Eukaryota</taxon>
        <taxon>Metazoa</taxon>
        <taxon>Spiralia</taxon>
        <taxon>Lophotrochozoa</taxon>
        <taxon>Mollusca</taxon>
        <taxon>Gastropoda</taxon>
        <taxon>Caenogastropoda</taxon>
        <taxon>Sorbeoconcha</taxon>
        <taxon>Cerithioidea</taxon>
        <taxon>Batillariidae</taxon>
        <taxon>Batillaria</taxon>
    </lineage>
</organism>
<dbReference type="AlphaFoldDB" id="A0ABD0K9J1"/>